<dbReference type="InterPro" id="IPR011701">
    <property type="entry name" value="MFS"/>
</dbReference>
<evidence type="ECO:0000256" key="3">
    <source>
        <dbReference type="ARBA" id="ARBA00023136"/>
    </source>
</evidence>
<protein>
    <submittedName>
        <fullName evidence="6">MFS transporter</fullName>
    </submittedName>
</protein>
<dbReference type="Gene3D" id="1.20.1250.20">
    <property type="entry name" value="MFS general substrate transporter like domains"/>
    <property type="match status" value="2"/>
</dbReference>
<dbReference type="RefSeq" id="WP_068219501.1">
    <property type="nucleotide sequence ID" value="NZ_LRPC01000012.1"/>
</dbReference>
<feature type="transmembrane region" description="Helical" evidence="4">
    <location>
        <begin position="407"/>
        <end position="426"/>
    </location>
</feature>
<dbReference type="InterPro" id="IPR052528">
    <property type="entry name" value="Sugar_transport-like"/>
</dbReference>
<dbReference type="PANTHER" id="PTHR23526">
    <property type="entry name" value="INTEGRAL MEMBRANE TRANSPORT PROTEIN-RELATED"/>
    <property type="match status" value="1"/>
</dbReference>
<dbReference type="Proteomes" id="UP000075606">
    <property type="component" value="Unassembled WGS sequence"/>
</dbReference>
<dbReference type="AlphaFoldDB" id="A0A150XAI3"/>
<feature type="transmembrane region" description="Helical" evidence="4">
    <location>
        <begin position="131"/>
        <end position="153"/>
    </location>
</feature>
<keyword evidence="1 4" id="KW-0812">Transmembrane</keyword>
<accession>A0A150XAI3</accession>
<feature type="transmembrane region" description="Helical" evidence="4">
    <location>
        <begin position="198"/>
        <end position="222"/>
    </location>
</feature>
<comment type="caution">
    <text evidence="6">The sequence shown here is derived from an EMBL/GenBank/DDBJ whole genome shotgun (WGS) entry which is preliminary data.</text>
</comment>
<evidence type="ECO:0000313" key="6">
    <source>
        <dbReference type="EMBL" id="KYG75731.1"/>
    </source>
</evidence>
<feature type="transmembrane region" description="Helical" evidence="4">
    <location>
        <begin position="256"/>
        <end position="274"/>
    </location>
</feature>
<evidence type="ECO:0000259" key="5">
    <source>
        <dbReference type="PROSITE" id="PS50850"/>
    </source>
</evidence>
<dbReference type="OrthoDB" id="1117124at2"/>
<keyword evidence="2 4" id="KW-1133">Transmembrane helix</keyword>
<feature type="domain" description="Major facilitator superfamily (MFS) profile" evidence="5">
    <location>
        <begin position="204"/>
        <end position="434"/>
    </location>
</feature>
<dbReference type="EMBL" id="LRPC01000012">
    <property type="protein sequence ID" value="KYG75731.1"/>
    <property type="molecule type" value="Genomic_DNA"/>
</dbReference>
<proteinExistence type="predicted"/>
<gene>
    <name evidence="6" type="ORF">AWW68_07805</name>
</gene>
<dbReference type="InterPro" id="IPR036259">
    <property type="entry name" value="MFS_trans_sf"/>
</dbReference>
<dbReference type="PANTHER" id="PTHR23526:SF2">
    <property type="entry name" value="MAJOR FACILITATOR SUPERFAMILY (MFS) PROFILE DOMAIN-CONTAINING PROTEIN"/>
    <property type="match status" value="1"/>
</dbReference>
<sequence>MSKDFSDQFYDFLTEEDEPRACSAIPDEACESSPKNFTLNVFNGTLTKLAEKIISPDLTLSWVMQNLGASAGLIGMLVPVKDAGSLLPQLIVSGEIRSYSIRKYFWVVSAIVQAVCWVVAAFLVYKEVDNLPILLVALLAVFSMASGVASISFKDVLAKTIDKKVRGQALSYRSTFGGVMGLAAGVLLILYVKEKANTEVFALLFLVASILWFAAAMLFYFIDEPKGATEGGRNPIDELKEGSNLISRDVDFRRFLIVRAMLMAIPLIQPFYVLSAEKFEASTWSLLGLLMLVSGLAQIISSPIWGKVADQSSPRLMRLSALVGVLGIVAAIVMRNFTEDLNVLYFLPVLFINGVAYAGARLARKTYLVDFAPEDDRPTYVSIANTSIGVFTLIAASFGLIGNYFGLNAQFAFFFAMLMVAFFLSFKLKNVEGE</sequence>
<evidence type="ECO:0000256" key="1">
    <source>
        <dbReference type="ARBA" id="ARBA00022692"/>
    </source>
</evidence>
<dbReference type="GO" id="GO:0022857">
    <property type="term" value="F:transmembrane transporter activity"/>
    <property type="evidence" value="ECO:0007669"/>
    <property type="project" value="InterPro"/>
</dbReference>
<feature type="transmembrane region" description="Helical" evidence="4">
    <location>
        <begin position="380"/>
        <end position="401"/>
    </location>
</feature>
<dbReference type="InterPro" id="IPR020846">
    <property type="entry name" value="MFS_dom"/>
</dbReference>
<dbReference type="STRING" id="333140.AWW68_07805"/>
<keyword evidence="3 4" id="KW-0472">Membrane</keyword>
<name>A0A150XAI3_9BACT</name>
<evidence type="ECO:0000256" key="2">
    <source>
        <dbReference type="ARBA" id="ARBA00022989"/>
    </source>
</evidence>
<dbReference type="Pfam" id="PF07690">
    <property type="entry name" value="MFS_1"/>
    <property type="match status" value="1"/>
</dbReference>
<feature type="transmembrane region" description="Helical" evidence="4">
    <location>
        <begin position="343"/>
        <end position="360"/>
    </location>
</feature>
<organism evidence="6 7">
    <name type="scientific">Roseivirga spongicola</name>
    <dbReference type="NCBI Taxonomy" id="333140"/>
    <lineage>
        <taxon>Bacteria</taxon>
        <taxon>Pseudomonadati</taxon>
        <taxon>Bacteroidota</taxon>
        <taxon>Cytophagia</taxon>
        <taxon>Cytophagales</taxon>
        <taxon>Roseivirgaceae</taxon>
        <taxon>Roseivirga</taxon>
    </lineage>
</organism>
<evidence type="ECO:0000256" key="4">
    <source>
        <dbReference type="SAM" id="Phobius"/>
    </source>
</evidence>
<dbReference type="PROSITE" id="PS50850">
    <property type="entry name" value="MFS"/>
    <property type="match status" value="1"/>
</dbReference>
<evidence type="ECO:0000313" key="7">
    <source>
        <dbReference type="Proteomes" id="UP000075606"/>
    </source>
</evidence>
<feature type="transmembrane region" description="Helical" evidence="4">
    <location>
        <begin position="104"/>
        <end position="125"/>
    </location>
</feature>
<feature type="transmembrane region" description="Helical" evidence="4">
    <location>
        <begin position="286"/>
        <end position="305"/>
    </location>
</feature>
<feature type="transmembrane region" description="Helical" evidence="4">
    <location>
        <begin position="174"/>
        <end position="192"/>
    </location>
</feature>
<reference evidence="6 7" key="1">
    <citation type="submission" date="2016-01" db="EMBL/GenBank/DDBJ databases">
        <title>Genome sequencing of Roseivirga spongicola UST030701-084.</title>
        <authorList>
            <person name="Selvaratnam C."/>
            <person name="Thevarajoo S."/>
            <person name="Goh K.M."/>
            <person name="Ee R."/>
            <person name="Chan K.-G."/>
            <person name="Chong C.S."/>
        </authorList>
    </citation>
    <scope>NUCLEOTIDE SEQUENCE [LARGE SCALE GENOMIC DNA]</scope>
    <source>
        <strain evidence="6 7">UST030701-084</strain>
    </source>
</reference>
<feature type="transmembrane region" description="Helical" evidence="4">
    <location>
        <begin position="317"/>
        <end position="337"/>
    </location>
</feature>
<dbReference type="SUPFAM" id="SSF103473">
    <property type="entry name" value="MFS general substrate transporter"/>
    <property type="match status" value="1"/>
</dbReference>
<keyword evidence="7" id="KW-1185">Reference proteome</keyword>